<evidence type="ECO:0000313" key="11">
    <source>
        <dbReference type="Proteomes" id="UP000019375"/>
    </source>
</evidence>
<evidence type="ECO:0000256" key="3">
    <source>
        <dbReference type="ARBA" id="ARBA00022540"/>
    </source>
</evidence>
<dbReference type="InterPro" id="IPR013979">
    <property type="entry name" value="TIF_beta_prop-like"/>
</dbReference>
<protein>
    <recommendedName>
        <fullName evidence="7">Eukaryotic translation initiation factor 3 subunit B</fullName>
        <shortName evidence="7">eIF3b</shortName>
    </recommendedName>
    <alternativeName>
        <fullName evidence="7">Eukaryotic translation initiation factor 3 90 kDa subunit homolog</fullName>
        <shortName evidence="7">eIF3 p90</shortName>
    </alternativeName>
    <alternativeName>
        <fullName evidence="7">Translation initiation factor eIF3, p90 subunit homolog</fullName>
    </alternativeName>
</protein>
<dbReference type="Pfam" id="PF00076">
    <property type="entry name" value="RRM_1"/>
    <property type="match status" value="1"/>
</dbReference>
<sequence>MATSAPEIRMEDIPVDDVDFSDLEEKYDVKDDFNFDQYIVVTGAPVIPEAKVPVLKKALNGLFSKAGKVVDMEFPIDEATKKSKGFLFVECASVNDATKIIKAFHGKRLDLKHRLYIYTMKDVERYNAESFHTTFEEPEVPNLVESGSLKWWLQDQENRDQFILQKDDLTTVFWNSAVAKPDDVVESRNNWSSNYVRWSPKGTYLFSYHDQGACAWGGPNFDRLMRFYHPQVRISSVSPNEKYLVTFSADPIKVDEDESDCPFTKRSDGHQIAIWEISTGLLMTTFPVVKSPFLHWPLVRWSYNDKYCARMVGDTLVVHDSTNGFAPMEQKSLKVPGIRDFCFAPTGVQLQPFRPNDEPSVLLAYWTPETNNMSCKGTVVEVPRGRVLKTVNLVQVSNVTIHWQNKSEFLCFNVERHTKSGKTVFSNLEICKITEKDIPGEKIELKDCVTQFAWEPNGKRFVTIAIRDTGDDNPAIPRHVVDFWAPEAKEKDKTKAKQGEIKRWVLVKSIPNKFSNTIIWSPAGRFVVVATLVKPNVRKSDFDFYDMDYTGEKIINDNKDAAATLKDVAHPTFLSATDVAWDPSGRFLAVWSSSLKHKMENGFKIYNIAGNLMREEAVPSFKNFAWRPRPESLLTNSEKKKVRKNLREWSAQFEEQDAMEADTAMRDLILHQRELLKQWHEFRAATSTILKNEFGYEAFDVMPEDMNSEDYTVVEEVHEEILDEKEEKVDSIEN</sequence>
<dbReference type="GO" id="GO:0003743">
    <property type="term" value="F:translation initiation factor activity"/>
    <property type="evidence" value="ECO:0007669"/>
    <property type="project" value="UniProtKB-UniRule"/>
</dbReference>
<evidence type="ECO:0000256" key="1">
    <source>
        <dbReference type="ARBA" id="ARBA00004496"/>
    </source>
</evidence>
<dbReference type="SMART" id="SM00360">
    <property type="entry name" value="RRM"/>
    <property type="match status" value="1"/>
</dbReference>
<dbReference type="InterPro" id="IPR034363">
    <property type="entry name" value="eIF3B_RRM"/>
</dbReference>
<dbReference type="PANTHER" id="PTHR14068">
    <property type="entry name" value="EUKARYOTIC TRANSLATION INITIATION FACTOR 3 EIF3 -RELATED"/>
    <property type="match status" value="1"/>
</dbReference>
<feature type="domain" description="RRM" evidence="9">
    <location>
        <begin position="37"/>
        <end position="122"/>
    </location>
</feature>
<dbReference type="GO" id="GO:0001732">
    <property type="term" value="P:formation of cytoplasmic translation initiation complex"/>
    <property type="evidence" value="ECO:0007669"/>
    <property type="project" value="UniProtKB-UniRule"/>
</dbReference>
<dbReference type="PIRSF" id="PIRSF036424">
    <property type="entry name" value="eIF3b"/>
    <property type="match status" value="1"/>
</dbReference>
<evidence type="ECO:0000256" key="6">
    <source>
        <dbReference type="ARBA" id="ARBA00022917"/>
    </source>
</evidence>
<accession>A0A8J2X992</accession>
<name>A0A8J2X992_ZYGB2</name>
<comment type="subunit">
    <text evidence="7 8">Component of the eukaryotic translation initiation factor 3 (eIF-3) complex.</text>
</comment>
<dbReference type="InterPro" id="IPR015943">
    <property type="entry name" value="WD40/YVTN_repeat-like_dom_sf"/>
</dbReference>
<comment type="function">
    <text evidence="7">RNA-binding component of the eukaryotic translation initiation factor 3 (eIF-3) complex, which is involved in protein synthesis of a specialized repertoire of mRNAs and, together with other initiation factors, stimulates binding of mRNA and methionyl-tRNAi to the 40S ribosome. The eIF-3 complex specifically targets and initiates translation of a subset of mRNAs involved in cell proliferation.</text>
</comment>
<gene>
    <name evidence="7" type="primary">PRT1</name>
    <name evidence="10" type="ORF">BN860_05622g</name>
</gene>
<keyword evidence="11" id="KW-1185">Reference proteome</keyword>
<dbReference type="GO" id="GO:0016282">
    <property type="term" value="C:eukaryotic 43S preinitiation complex"/>
    <property type="evidence" value="ECO:0007669"/>
    <property type="project" value="UniProtKB-UniRule"/>
</dbReference>
<keyword evidence="6 7" id="KW-0648">Protein biosynthesis</keyword>
<evidence type="ECO:0000256" key="4">
    <source>
        <dbReference type="ARBA" id="ARBA00022553"/>
    </source>
</evidence>
<evidence type="ECO:0000259" key="9">
    <source>
        <dbReference type="PROSITE" id="PS50102"/>
    </source>
</evidence>
<comment type="similarity">
    <text evidence="7 8">Belongs to the eIF-3 subunit B family.</text>
</comment>
<dbReference type="Gene3D" id="2.130.10.10">
    <property type="entry name" value="YVTN repeat-like/Quinoprotein amine dehydrogenase"/>
    <property type="match status" value="2"/>
</dbReference>
<dbReference type="InterPro" id="IPR012677">
    <property type="entry name" value="Nucleotide-bd_a/b_plait_sf"/>
</dbReference>
<dbReference type="InterPro" id="IPR011400">
    <property type="entry name" value="EIF3B"/>
</dbReference>
<dbReference type="PANTHER" id="PTHR14068:SF0">
    <property type="entry name" value="EUKARYOTIC TRANSLATION INITIATION FACTOR 3 SUBUNIT B"/>
    <property type="match status" value="1"/>
</dbReference>
<dbReference type="CDD" id="cd12278">
    <property type="entry name" value="RRM_eIF3B"/>
    <property type="match status" value="1"/>
</dbReference>
<evidence type="ECO:0000256" key="5">
    <source>
        <dbReference type="ARBA" id="ARBA00022884"/>
    </source>
</evidence>
<evidence type="ECO:0000256" key="2">
    <source>
        <dbReference type="ARBA" id="ARBA00022490"/>
    </source>
</evidence>
<dbReference type="InterPro" id="IPR000504">
    <property type="entry name" value="RRM_dom"/>
</dbReference>
<keyword evidence="4" id="KW-0597">Phosphoprotein</keyword>
<evidence type="ECO:0000256" key="7">
    <source>
        <dbReference type="HAMAP-Rule" id="MF_03001"/>
    </source>
</evidence>
<proteinExistence type="inferred from homology"/>
<dbReference type="HAMAP" id="MF_03001">
    <property type="entry name" value="eIF3b"/>
    <property type="match status" value="1"/>
</dbReference>
<dbReference type="AlphaFoldDB" id="A0A8J2X992"/>
<dbReference type="GO" id="GO:0003723">
    <property type="term" value="F:RNA binding"/>
    <property type="evidence" value="ECO:0007669"/>
    <property type="project" value="UniProtKB-UniRule"/>
</dbReference>
<keyword evidence="3 7" id="KW-0396">Initiation factor</keyword>
<dbReference type="EMBL" id="HG316460">
    <property type="protein sequence ID" value="CDF90635.1"/>
    <property type="molecule type" value="Genomic_DNA"/>
</dbReference>
<dbReference type="Pfam" id="PF08662">
    <property type="entry name" value="eIF2A"/>
    <property type="match status" value="1"/>
</dbReference>
<comment type="function">
    <text evidence="8">Component of the eukaryotic translation initiation factor 3 (eIF-3) complex, which is involved in protein synthesis and, together with other initiation factors, stimulates binding of mRNA and methionyl-tRNAi to the 40S ribosome.</text>
</comment>
<keyword evidence="2 7" id="KW-0963">Cytoplasm</keyword>
<organism evidence="10 11">
    <name type="scientific">Zygosaccharomyces bailii (strain CLIB 213 / ATCC 58445 / CBS 680 / BCRC 21525 / NBRC 1098 / NCYC 1416 / NRRL Y-2227)</name>
    <dbReference type="NCBI Taxonomy" id="1333698"/>
    <lineage>
        <taxon>Eukaryota</taxon>
        <taxon>Fungi</taxon>
        <taxon>Dikarya</taxon>
        <taxon>Ascomycota</taxon>
        <taxon>Saccharomycotina</taxon>
        <taxon>Saccharomycetes</taxon>
        <taxon>Saccharomycetales</taxon>
        <taxon>Saccharomycetaceae</taxon>
        <taxon>Zygosaccharomyces</taxon>
    </lineage>
</organism>
<dbReference type="InterPro" id="IPR035979">
    <property type="entry name" value="RBD_domain_sf"/>
</dbReference>
<dbReference type="FunFam" id="3.30.70.330:FF:000739">
    <property type="entry name" value="Eukaryotic translation initiation factor 3 subunit B"/>
    <property type="match status" value="1"/>
</dbReference>
<dbReference type="PROSITE" id="PS50102">
    <property type="entry name" value="RRM"/>
    <property type="match status" value="1"/>
</dbReference>
<keyword evidence="5 7" id="KW-0694">RNA-binding</keyword>
<dbReference type="OrthoDB" id="10250414at2759"/>
<evidence type="ECO:0000313" key="10">
    <source>
        <dbReference type="EMBL" id="CDF90635.1"/>
    </source>
</evidence>
<comment type="subcellular location">
    <subcellularLocation>
        <location evidence="1 7 8">Cytoplasm</location>
    </subcellularLocation>
</comment>
<dbReference type="Gene3D" id="3.30.70.330">
    <property type="match status" value="1"/>
</dbReference>
<reference evidence="11" key="1">
    <citation type="journal article" date="2013" name="Genome Announc.">
        <title>Genome sequence of the food spoilage yeast Zygosaccharomyces bailii CLIB 213(T).</title>
        <authorList>
            <person name="Galeote V."/>
            <person name="Bigey F."/>
            <person name="Devillers H."/>
            <person name="Neuveglise C."/>
            <person name="Dequin S."/>
        </authorList>
    </citation>
    <scope>NUCLEOTIDE SEQUENCE [LARGE SCALE GENOMIC DNA]</scope>
    <source>
        <strain evidence="11">CLIB 213 / ATCC 58445 / CBS 680 / CCRC 21525 / NBRC 1098 / NCYC 1416 / NRRL Y-2227</strain>
    </source>
</reference>
<dbReference type="SUPFAM" id="SSF82171">
    <property type="entry name" value="DPP6 N-terminal domain-like"/>
    <property type="match status" value="1"/>
</dbReference>
<dbReference type="GO" id="GO:0033290">
    <property type="term" value="C:eukaryotic 48S preinitiation complex"/>
    <property type="evidence" value="ECO:0007669"/>
    <property type="project" value="UniProtKB-UniRule"/>
</dbReference>
<dbReference type="GO" id="GO:0005852">
    <property type="term" value="C:eukaryotic translation initiation factor 3 complex"/>
    <property type="evidence" value="ECO:0007669"/>
    <property type="project" value="UniProtKB-UniRule"/>
</dbReference>
<evidence type="ECO:0000256" key="8">
    <source>
        <dbReference type="PIRNR" id="PIRNR036424"/>
    </source>
</evidence>
<dbReference type="GO" id="GO:0031369">
    <property type="term" value="F:translation initiation factor binding"/>
    <property type="evidence" value="ECO:0007669"/>
    <property type="project" value="InterPro"/>
</dbReference>
<dbReference type="Proteomes" id="UP000019375">
    <property type="component" value="Unassembled WGS sequence"/>
</dbReference>
<dbReference type="SUPFAM" id="SSF54928">
    <property type="entry name" value="RNA-binding domain, RBD"/>
    <property type="match status" value="1"/>
</dbReference>